<evidence type="ECO:0000313" key="3">
    <source>
        <dbReference type="Proteomes" id="UP000054396"/>
    </source>
</evidence>
<name>A0A0W7WIT8_9RHOB</name>
<dbReference type="STRING" id="1685382.AVJ23_11335"/>
<dbReference type="Proteomes" id="UP000054396">
    <property type="component" value="Unassembled WGS sequence"/>
</dbReference>
<comment type="caution">
    <text evidence="2">The sequence shown here is derived from an EMBL/GenBank/DDBJ whole genome shotgun (WGS) entry which is preliminary data.</text>
</comment>
<gene>
    <name evidence="2" type="ORF">AVJ23_11335</name>
</gene>
<dbReference type="AlphaFoldDB" id="A0A0W7WIT8"/>
<organism evidence="2 3">
    <name type="scientific">Pseudoponticoccus marisrubri</name>
    <dbReference type="NCBI Taxonomy" id="1685382"/>
    <lineage>
        <taxon>Bacteria</taxon>
        <taxon>Pseudomonadati</taxon>
        <taxon>Pseudomonadota</taxon>
        <taxon>Alphaproteobacteria</taxon>
        <taxon>Rhodobacterales</taxon>
        <taxon>Roseobacteraceae</taxon>
        <taxon>Pseudoponticoccus</taxon>
    </lineage>
</organism>
<reference evidence="2 3" key="1">
    <citation type="submission" date="2015-12" db="EMBL/GenBank/DDBJ databases">
        <authorList>
            <person name="Shamseldin A."/>
            <person name="Moawad H."/>
            <person name="Abd El-Rahim W.M."/>
            <person name="Sadowsky M.J."/>
        </authorList>
    </citation>
    <scope>NUCLEOTIDE SEQUENCE [LARGE SCALE GENOMIC DNA]</scope>
    <source>
        <strain evidence="2 3">SJ5A-1</strain>
    </source>
</reference>
<evidence type="ECO:0000256" key="1">
    <source>
        <dbReference type="SAM" id="SignalP"/>
    </source>
</evidence>
<feature type="signal peptide" evidence="1">
    <location>
        <begin position="1"/>
        <end position="26"/>
    </location>
</feature>
<accession>A0A0W7WIT8</accession>
<dbReference type="EMBL" id="LPXO01000006">
    <property type="protein sequence ID" value="KUF10473.1"/>
    <property type="molecule type" value="Genomic_DNA"/>
</dbReference>
<keyword evidence="3" id="KW-1185">Reference proteome</keyword>
<protein>
    <submittedName>
        <fullName evidence="2">Uncharacterized protein</fullName>
    </submittedName>
</protein>
<sequence>MQMKTFRAVMLGAGLVVLPVAGLAQAPSAPSPGGLSLEMRAVTVQGQSQLRGRFGDAWSANEVRERAAQACVEGGMGLVYFQPRDTDRRGRTEFVAVCQ</sequence>
<proteinExistence type="predicted"/>
<evidence type="ECO:0000313" key="2">
    <source>
        <dbReference type="EMBL" id="KUF10473.1"/>
    </source>
</evidence>
<keyword evidence="1" id="KW-0732">Signal</keyword>
<feature type="chain" id="PRO_5006936355" evidence="1">
    <location>
        <begin position="27"/>
        <end position="99"/>
    </location>
</feature>